<dbReference type="Proteomes" id="UP000193710">
    <property type="component" value="Unassembled WGS sequence"/>
</dbReference>
<dbReference type="SUPFAM" id="SSF53474">
    <property type="entry name" value="alpha/beta-Hydrolases"/>
    <property type="match status" value="1"/>
</dbReference>
<dbReference type="RefSeq" id="WP_036472681.1">
    <property type="nucleotide sequence ID" value="NZ_HG964446.1"/>
</dbReference>
<evidence type="ECO:0000313" key="4">
    <source>
        <dbReference type="Proteomes" id="UP000193710"/>
    </source>
</evidence>
<dbReference type="InterPro" id="IPR001054">
    <property type="entry name" value="A/G_cyclase"/>
</dbReference>
<reference evidence="3 4" key="3">
    <citation type="submission" date="2016-01" db="EMBL/GenBank/DDBJ databases">
        <title>The new phylogeny of the genus Mycobacterium.</title>
        <authorList>
            <person name="Tarcisio F."/>
            <person name="Conor M."/>
            <person name="Antonella G."/>
            <person name="Elisabetta G."/>
            <person name="Giulia F.S."/>
            <person name="Sara T."/>
            <person name="Anna F."/>
            <person name="Clotilde B."/>
            <person name="Roberto B."/>
            <person name="Veronica D.S."/>
            <person name="Fabio R."/>
            <person name="Monica P."/>
            <person name="Olivier J."/>
            <person name="Enrico T."/>
            <person name="Nicola S."/>
        </authorList>
    </citation>
    <scope>NUCLEOTIDE SEQUENCE [LARGE SCALE GENOMIC DNA]</scope>
    <source>
        <strain evidence="3 4">DSM 44626</strain>
    </source>
</reference>
<dbReference type="SMART" id="SM00044">
    <property type="entry name" value="CYCc"/>
    <property type="match status" value="1"/>
</dbReference>
<dbReference type="InterPro" id="IPR029058">
    <property type="entry name" value="AB_hydrolase_fold"/>
</dbReference>
<dbReference type="STRING" id="47839.BN973_03798"/>
<gene>
    <name evidence="3" type="ORF">AWC29_12895</name>
    <name evidence="2" type="ORF">BN973_03798</name>
</gene>
<keyword evidence="4" id="KW-1185">Reference proteome</keyword>
<dbReference type="InterPro" id="IPR050471">
    <property type="entry name" value="AB_hydrolase"/>
</dbReference>
<dbReference type="Proteomes" id="UP000028880">
    <property type="component" value="Unassembled WGS sequence"/>
</dbReference>
<dbReference type="OrthoDB" id="27092at2"/>
<dbReference type="PANTHER" id="PTHR43433:SF8">
    <property type="entry name" value="BIFUNCTIONAL LIPASE_ADENYLATE CYCLASE LIPJ"/>
    <property type="match status" value="1"/>
</dbReference>
<reference evidence="2" key="2">
    <citation type="submission" date="2014-04" db="EMBL/GenBank/DDBJ databases">
        <authorList>
            <person name="Xu Y.W."/>
            <person name="Yang Q."/>
        </authorList>
    </citation>
    <scope>NUCLEOTIDE SEQUENCE</scope>
    <source>
        <strain evidence="2">DSM 44626</strain>
    </source>
</reference>
<evidence type="ECO:0000259" key="1">
    <source>
        <dbReference type="PROSITE" id="PS50125"/>
    </source>
</evidence>
<dbReference type="Gene3D" id="3.30.70.1230">
    <property type="entry name" value="Nucleotide cyclase"/>
    <property type="match status" value="1"/>
</dbReference>
<dbReference type="Pfam" id="PF00211">
    <property type="entry name" value="Guanylate_cyc"/>
    <property type="match status" value="1"/>
</dbReference>
<dbReference type="eggNOG" id="COG2267">
    <property type="taxonomic scope" value="Bacteria"/>
</dbReference>
<name>A0A024K1F8_9MYCO</name>
<proteinExistence type="predicted"/>
<sequence>MATVPETVYARDGDAHLAYQVVSDNGPDLLFVPTGTFPIDLLWEEPSVAGHLRRLGSFSRLIMTDLLGVGSSDVVPINDRPAMQAWTDGLVAVLDAVGSECATVFGMSESALPVMLLAASHPHRVRSLVLCSAYPRFLRADDYPHGMPEPAFSRYVDSFGDTVGRGGVTDNLGPSFARDAGKRRWWARGERLSGGPGYFKEIFDLFLRTDVRPAVQSIQAPTLLLHRVGDRHVRGGHGRYLADHIPQARLVELDGDDDVWFAGDADRVVDEIESFVTGGRAAAPTNRVLSTVMFTDIVGSTERALALGDDAWTVALDAHNEIVRKHVSSARGEVVKFTGDGALATFDGPARAINCACAIRDSVQDLGLDIRAGLHTGEVEVADGDVHGIAVHVAARIMAMAGPGEVLVSGVVPPLVLGSRIAFDSRGTHELRGVRGRWPVLAVA</sequence>
<reference evidence="2" key="1">
    <citation type="journal article" date="2014" name="Genome Announc.">
        <title>Draft Genome Sequence of Mycobacterium triplex DSM 44626.</title>
        <authorList>
            <person name="Sassi M."/>
            <person name="Croce O."/>
            <person name="Robert C."/>
            <person name="Raoult D."/>
            <person name="Drancourt M."/>
        </authorList>
    </citation>
    <scope>NUCLEOTIDE SEQUENCE [LARGE SCALE GENOMIC DNA]</scope>
    <source>
        <strain evidence="2">DSM 44626</strain>
    </source>
</reference>
<accession>A0A024K1F8</accession>
<dbReference type="PANTHER" id="PTHR43433">
    <property type="entry name" value="HYDROLASE, ALPHA/BETA FOLD FAMILY PROTEIN"/>
    <property type="match status" value="1"/>
</dbReference>
<dbReference type="GO" id="GO:0009190">
    <property type="term" value="P:cyclic nucleotide biosynthetic process"/>
    <property type="evidence" value="ECO:0007669"/>
    <property type="project" value="InterPro"/>
</dbReference>
<dbReference type="GO" id="GO:0004016">
    <property type="term" value="F:adenylate cyclase activity"/>
    <property type="evidence" value="ECO:0007669"/>
    <property type="project" value="UniProtKB-ARBA"/>
</dbReference>
<evidence type="ECO:0000313" key="3">
    <source>
        <dbReference type="EMBL" id="ORX04928.1"/>
    </source>
</evidence>
<dbReference type="Gene3D" id="3.40.50.1820">
    <property type="entry name" value="alpha/beta hydrolase"/>
    <property type="match status" value="1"/>
</dbReference>
<dbReference type="eggNOG" id="COG2114">
    <property type="taxonomic scope" value="Bacteria"/>
</dbReference>
<feature type="domain" description="Guanylate cyclase" evidence="1">
    <location>
        <begin position="291"/>
        <end position="398"/>
    </location>
</feature>
<dbReference type="EMBL" id="HG964446">
    <property type="protein sequence ID" value="CDO89422.1"/>
    <property type="molecule type" value="Genomic_DNA"/>
</dbReference>
<dbReference type="PROSITE" id="PS50125">
    <property type="entry name" value="GUANYLATE_CYCLASE_2"/>
    <property type="match status" value="1"/>
</dbReference>
<dbReference type="Pfam" id="PF00561">
    <property type="entry name" value="Abhydrolase_1"/>
    <property type="match status" value="1"/>
</dbReference>
<dbReference type="InterPro" id="IPR000073">
    <property type="entry name" value="AB_hydrolase_1"/>
</dbReference>
<dbReference type="CDD" id="cd07302">
    <property type="entry name" value="CHD"/>
    <property type="match status" value="1"/>
</dbReference>
<dbReference type="AlphaFoldDB" id="A0A024K1F8"/>
<dbReference type="GO" id="GO:0035556">
    <property type="term" value="P:intracellular signal transduction"/>
    <property type="evidence" value="ECO:0007669"/>
    <property type="project" value="InterPro"/>
</dbReference>
<dbReference type="SUPFAM" id="SSF55073">
    <property type="entry name" value="Nucleotide cyclase"/>
    <property type="match status" value="1"/>
</dbReference>
<dbReference type="EMBL" id="LQPY01000017">
    <property type="protein sequence ID" value="ORX04928.1"/>
    <property type="molecule type" value="Genomic_DNA"/>
</dbReference>
<dbReference type="InterPro" id="IPR029787">
    <property type="entry name" value="Nucleotide_cyclase"/>
</dbReference>
<protein>
    <submittedName>
        <fullName evidence="2 3">Cyclase</fullName>
    </submittedName>
</protein>
<organism evidence="2">
    <name type="scientific">Mycobacterium triplex</name>
    <dbReference type="NCBI Taxonomy" id="47839"/>
    <lineage>
        <taxon>Bacteria</taxon>
        <taxon>Bacillati</taxon>
        <taxon>Actinomycetota</taxon>
        <taxon>Actinomycetes</taxon>
        <taxon>Mycobacteriales</taxon>
        <taxon>Mycobacteriaceae</taxon>
        <taxon>Mycobacterium</taxon>
        <taxon>Mycobacterium simiae complex</taxon>
    </lineage>
</organism>
<dbReference type="HOGENOM" id="CLU_036293_0_0_11"/>
<evidence type="ECO:0000313" key="2">
    <source>
        <dbReference type="EMBL" id="CDO89422.1"/>
    </source>
</evidence>